<name>A0A021VUL4_9CELL</name>
<gene>
    <name evidence="1" type="ORF">N866_03290</name>
</gene>
<evidence type="ECO:0000313" key="2">
    <source>
        <dbReference type="Proteomes" id="UP000019753"/>
    </source>
</evidence>
<sequence>MSDLTPTEDLILEVLAARVRCGESCWVFDQRHQATLQALEAKGLLTFDVDPTGTALRAFLTDAGRTESLSEGYTEPVTRLRERVAELAQSLELTQEVRREEARTRGALQAEIRALRHHLEVAVAHLGGVSAPAALDDLLWHRDVLVLHADGTTTAGRLGLDGAGYVVDRPGGAVPINPAGSTSAGLLQGDVDIVRPAAAR</sequence>
<dbReference type="EMBL" id="AXCW01000014">
    <property type="protein sequence ID" value="EYR64849.1"/>
    <property type="molecule type" value="Genomic_DNA"/>
</dbReference>
<comment type="caution">
    <text evidence="1">The sequence shown here is derived from an EMBL/GenBank/DDBJ whole genome shotgun (WGS) entry which is preliminary data.</text>
</comment>
<evidence type="ECO:0000313" key="1">
    <source>
        <dbReference type="EMBL" id="EYR64849.1"/>
    </source>
</evidence>
<organism evidence="1 2">
    <name type="scientific">Actinotalea ferrariae CF5-4</name>
    <dbReference type="NCBI Taxonomy" id="948458"/>
    <lineage>
        <taxon>Bacteria</taxon>
        <taxon>Bacillati</taxon>
        <taxon>Actinomycetota</taxon>
        <taxon>Actinomycetes</taxon>
        <taxon>Micrococcales</taxon>
        <taxon>Cellulomonadaceae</taxon>
        <taxon>Actinotalea</taxon>
    </lineage>
</organism>
<accession>A0A021VUL4</accession>
<protein>
    <submittedName>
        <fullName evidence="1">Uncharacterized protein</fullName>
    </submittedName>
</protein>
<reference evidence="1 2" key="1">
    <citation type="submission" date="2014-01" db="EMBL/GenBank/DDBJ databases">
        <title>Actinotalea ferrariae CF5-4.</title>
        <authorList>
            <person name="Chen F."/>
            <person name="Li Y."/>
            <person name="Wang G."/>
        </authorList>
    </citation>
    <scope>NUCLEOTIDE SEQUENCE [LARGE SCALE GENOMIC DNA]</scope>
    <source>
        <strain evidence="1 2">CF5-4</strain>
    </source>
</reference>
<keyword evidence="2" id="KW-1185">Reference proteome</keyword>
<dbReference type="AlphaFoldDB" id="A0A021VUL4"/>
<proteinExistence type="predicted"/>
<dbReference type="OrthoDB" id="5198506at2"/>
<dbReference type="Proteomes" id="UP000019753">
    <property type="component" value="Unassembled WGS sequence"/>
</dbReference>
<dbReference type="RefSeq" id="WP_052022285.1">
    <property type="nucleotide sequence ID" value="NZ_AXCW01000014.1"/>
</dbReference>